<dbReference type="GO" id="GO:0006046">
    <property type="term" value="P:N-acetylglucosamine catabolic process"/>
    <property type="evidence" value="ECO:0007669"/>
    <property type="project" value="TreeGrafter"/>
</dbReference>
<evidence type="ECO:0000313" key="3">
    <source>
        <dbReference type="Proteomes" id="UP000263900"/>
    </source>
</evidence>
<dbReference type="Proteomes" id="UP000263900">
    <property type="component" value="Chromosome"/>
</dbReference>
<dbReference type="CDD" id="cd01399">
    <property type="entry name" value="GlcN6P_deaminase"/>
    <property type="match status" value="1"/>
</dbReference>
<dbReference type="GO" id="GO:0005975">
    <property type="term" value="P:carbohydrate metabolic process"/>
    <property type="evidence" value="ECO:0007669"/>
    <property type="project" value="InterPro"/>
</dbReference>
<dbReference type="KEGG" id="pseg:D3H65_09750"/>
<proteinExistence type="predicted"/>
<dbReference type="RefSeq" id="WP_119050127.1">
    <property type="nucleotide sequence ID" value="NZ_CP032157.1"/>
</dbReference>
<dbReference type="GO" id="GO:0005737">
    <property type="term" value="C:cytoplasm"/>
    <property type="evidence" value="ECO:0007669"/>
    <property type="project" value="TreeGrafter"/>
</dbReference>
<organism evidence="2 3">
    <name type="scientific">Paraflavitalea soli</name>
    <dbReference type="NCBI Taxonomy" id="2315862"/>
    <lineage>
        <taxon>Bacteria</taxon>
        <taxon>Pseudomonadati</taxon>
        <taxon>Bacteroidota</taxon>
        <taxon>Chitinophagia</taxon>
        <taxon>Chitinophagales</taxon>
        <taxon>Chitinophagaceae</taxon>
        <taxon>Paraflavitalea</taxon>
    </lineage>
</organism>
<dbReference type="GO" id="GO:0042802">
    <property type="term" value="F:identical protein binding"/>
    <property type="evidence" value="ECO:0007669"/>
    <property type="project" value="TreeGrafter"/>
</dbReference>
<dbReference type="PANTHER" id="PTHR11280">
    <property type="entry name" value="GLUCOSAMINE-6-PHOSPHATE ISOMERASE"/>
    <property type="match status" value="1"/>
</dbReference>
<dbReference type="OrthoDB" id="9791139at2"/>
<feature type="domain" description="Glucosamine/galactosamine-6-phosphate isomerase" evidence="1">
    <location>
        <begin position="16"/>
        <end position="234"/>
    </location>
</feature>
<dbReference type="EMBL" id="CP032157">
    <property type="protein sequence ID" value="AXY74240.1"/>
    <property type="molecule type" value="Genomic_DNA"/>
</dbReference>
<dbReference type="AlphaFoldDB" id="A0A3B7MMG8"/>
<dbReference type="GO" id="GO:0019262">
    <property type="term" value="P:N-acetylneuraminate catabolic process"/>
    <property type="evidence" value="ECO:0007669"/>
    <property type="project" value="TreeGrafter"/>
</dbReference>
<dbReference type="GO" id="GO:0004342">
    <property type="term" value="F:glucosamine-6-phosphate deaminase activity"/>
    <property type="evidence" value="ECO:0007669"/>
    <property type="project" value="InterPro"/>
</dbReference>
<dbReference type="Pfam" id="PF01182">
    <property type="entry name" value="Glucosamine_iso"/>
    <property type="match status" value="1"/>
</dbReference>
<keyword evidence="3" id="KW-1185">Reference proteome</keyword>
<accession>A0A3B7MMG8</accession>
<dbReference type="PANTHER" id="PTHR11280:SF6">
    <property type="entry name" value="GLUCOSAMINE-6-PHOSPHATE ISOMERASE NAGB"/>
    <property type="match status" value="1"/>
</dbReference>
<dbReference type="GO" id="GO:0006043">
    <property type="term" value="P:glucosamine catabolic process"/>
    <property type="evidence" value="ECO:0007669"/>
    <property type="project" value="TreeGrafter"/>
</dbReference>
<dbReference type="Gene3D" id="3.40.50.1360">
    <property type="match status" value="1"/>
</dbReference>
<dbReference type="SUPFAM" id="SSF100950">
    <property type="entry name" value="NagB/RpiA/CoA transferase-like"/>
    <property type="match status" value="1"/>
</dbReference>
<name>A0A3B7MMG8_9BACT</name>
<dbReference type="InterPro" id="IPR006148">
    <property type="entry name" value="Glc/Gal-6P_isomerase"/>
</dbReference>
<dbReference type="InterPro" id="IPR037171">
    <property type="entry name" value="NagB/RpiA_transferase-like"/>
</dbReference>
<protein>
    <submittedName>
        <fullName evidence="2">Glucosamine-6-phosphate deaminase</fullName>
    </submittedName>
</protein>
<dbReference type="InterPro" id="IPR004547">
    <property type="entry name" value="Glucosamine6P_isomerase"/>
</dbReference>
<gene>
    <name evidence="2" type="ORF">D3H65_09750</name>
</gene>
<evidence type="ECO:0000313" key="2">
    <source>
        <dbReference type="EMBL" id="AXY74240.1"/>
    </source>
</evidence>
<evidence type="ECO:0000259" key="1">
    <source>
        <dbReference type="Pfam" id="PF01182"/>
    </source>
</evidence>
<sequence length="264" mass="29207">MKEGMADQLRVKVYSNRKELGADAATMVANNINALLAKQESVNMIFAAAASQHEFLDSLIEKEIDWSRINAFHMDEYIGLPAGASQQFGYFLNEKIFHKVPFKQVFYLNGQATDLQEECARYASLLEQHTPDITCMGIGENTHLAFNDPHVANFNDPVLVKVVDLDEACKQQQVNEGCFADVREVPNDAFTLTVPALLKASTIYCMVPGSTKADAVYHTLVSDISEKYPSTILRTLPNAILFLDPASAAKVEQLLESAVVSRES</sequence>
<reference evidence="2 3" key="1">
    <citation type="submission" date="2018-09" db="EMBL/GenBank/DDBJ databases">
        <title>Genome sequencing of strain 6GH32-13.</title>
        <authorList>
            <person name="Weon H.-Y."/>
            <person name="Heo J."/>
            <person name="Kwon S.-W."/>
        </authorList>
    </citation>
    <scope>NUCLEOTIDE SEQUENCE [LARGE SCALE GENOMIC DNA]</scope>
    <source>
        <strain evidence="2 3">5GH32-13</strain>
    </source>
</reference>